<keyword evidence="5" id="KW-0539">Nucleus</keyword>
<evidence type="ECO:0000313" key="10">
    <source>
        <dbReference type="EMBL" id="CAG1864490.1"/>
    </source>
</evidence>
<evidence type="ECO:0000256" key="1">
    <source>
        <dbReference type="ARBA" id="ARBA00004123"/>
    </source>
</evidence>
<dbReference type="PANTHER" id="PTHR46508">
    <property type="entry name" value="PHD FINGER FAMILY PROTEIN"/>
    <property type="match status" value="1"/>
</dbReference>
<dbReference type="Gene3D" id="3.30.40.10">
    <property type="entry name" value="Zinc/RING finger domain, C3HC4 (zinc finger)"/>
    <property type="match status" value="2"/>
</dbReference>
<gene>
    <name evidence="10" type="ORF">GSMUA_11380.1</name>
</gene>
<accession>A0A8D7FQR9</accession>
<dbReference type="Pfam" id="PF00628">
    <property type="entry name" value="PHD"/>
    <property type="match status" value="1"/>
</dbReference>
<feature type="compositionally biased region" description="Polar residues" evidence="7">
    <location>
        <begin position="1641"/>
        <end position="1656"/>
    </location>
</feature>
<dbReference type="EMBL" id="HG996475">
    <property type="protein sequence ID" value="CAG1864490.1"/>
    <property type="molecule type" value="Genomic_DNA"/>
</dbReference>
<proteinExistence type="predicted"/>
<dbReference type="SUPFAM" id="SSF55729">
    <property type="entry name" value="Acyl-CoA N-acyltransferases (Nat)"/>
    <property type="match status" value="1"/>
</dbReference>
<evidence type="ECO:0000259" key="8">
    <source>
        <dbReference type="PROSITE" id="PS50016"/>
    </source>
</evidence>
<feature type="domain" description="N-acetyltransferase" evidence="9">
    <location>
        <begin position="1283"/>
        <end position="1439"/>
    </location>
</feature>
<sequence>MSEQKLTDEQRFKEDKMMRMLFGQGMDRMDRDGFDGSKQEHHIFMEVFSVTSVDTASNHNIALNTMDLQKDEGSQSKLVESSNCESSVLTSSFSTKDSSGEASQPACVYARQVSGSRCFADISSCCGVADPYDADIKCMKVSSIEQQNHKSVMQSYSLSVTGDDLLDLDRLQNSSSMLMQRQQQSPCLVIETCSHDILSSCYLSKTNKEIDGSDDMDDGNALDIECKSQDIRDDKIIIEAKSVTSPVSQESFASGLLVVNAAAAPAETPGVPIHMKHIVEESSILNSGSTDVASKRALIRELPERLRLHTNRLLTDAGWKIEPRVRSDRTKLASYYIAPKEKLVVTSLSQAWKACGRRLYSSAMDSELEDNGREWTNIDRFWSDLTDTLFYVEENTQSTKISISLLKRWQLLDPFVAVVCINRKVGVLREGKSLKAVSSATFILSEDGNTILAGESKDRVIKLATLDSNSGSYLNYNVLPASQLDHEFGVTEVSRNQQRIHNCHDLQNSSRPKQQKRKFSCSAGTQGKNVKSLAACSGNGLHGTKCSHHVSCEDSSSPNYAVNGADTSFAVKDSFSNPIDGLLAQDSLAPVLETLPTDALAPFLKTSPTDDSNACKSASTDKSLFLQESNVPSSSNAEHLVGNGPCNCKPNRKGFKEARQQRTVISAKRRVYGKHLTKSVHCDRLDLLSHENTANIIVVVDERLATQPSDLIPGCEDGLLASNIHSDIITEKVAIKASESKDQNFSVNQVSDSGKKVHKKSKKISEIRASKVDGTNDEKSMEALNFRFDDRSNDYTETQCNQEDSQTLAFESTLGCMKENTCATVEDCSNVKKKMVKSESKAPRQHLKGRKGKFAMSLVNKEASKSIPAVIDEEHMPFLKRNSCNAKGLSSQVLPPPNLPSLLNKAHKCTVFDDSVVAPDDGNTSTGGKTINAEVLCSDNPTEENKKLSKPKVPEACKKRKWKRPRGFRINDDDLLIAAIIKNKDYISCNDKKGPKLGVSRPKILKKHESQKGGCKLLLRTPGKGGLSKDGKGINLGARSVLCWLIDRGVLSLKDVLQYRNPKNNALVKDGWITRDGILCKCCMEIFSVSAFKAHSGSKFQKPSSNLFLQSGRSYTLCQLQAWSADYKARKGRKRDMRVEEVDQNDDTCGLCIDGGELICCDNCPSTYHQTCLTIQVVLPEGSWYCHNCICKSCGDVVDATTSSSFAVLECSQCEHKYHGTCVKKRNLGSGEVESGTWFCGKKCKEVYLGLRSHVGILNCLADGFSWTILRCNHDDQKINSTQKIALMAECNTKLAIALSIMEECFLPMVDPRTHIDMIPHVLYNRGSNFTRLNYQGFYTVVLEKSDEVISVASIRIHGVTVAEMPLIATCSEYRRQGMCRRLIDAIEKMLKSFGVKMLVISAIPILVETWTSHFGFKPIEDVERRQLNHVNLMLFPGTALLIKQLEEPTTEESGSKSDVCLKGYQSVNPDGSNEVTNITTEVQADRTARTDSDDEALLPTADVTYQMEQEHDWQQKDLLVSSYDTLNSIAKPNDNDANISEPFRRKIANLDIDKKSQFDSAEHTEQEIFTSLSVVSKSTALHSCSGSRIICATDDRYFAESVPINDGESEKVDMISEAEAKNILEEDNRLFSEGDGIEQDITNHSSEAKCSSFDG</sequence>
<dbReference type="SUPFAM" id="SSF57903">
    <property type="entry name" value="FYVE/PHD zinc finger"/>
    <property type="match status" value="1"/>
</dbReference>
<feature type="domain" description="PHD-type" evidence="8">
    <location>
        <begin position="1146"/>
        <end position="1192"/>
    </location>
</feature>
<name>A0A8D7FQR9_MUSAM</name>
<dbReference type="PROSITE" id="PS50016">
    <property type="entry name" value="ZF_PHD_2"/>
    <property type="match status" value="1"/>
</dbReference>
<comment type="subcellular location">
    <subcellularLocation>
        <location evidence="1">Nucleus</location>
    </subcellularLocation>
</comment>
<dbReference type="Pfam" id="PF23209">
    <property type="entry name" value="IDM1_C"/>
    <property type="match status" value="1"/>
</dbReference>
<organism evidence="10">
    <name type="scientific">Musa acuminata subsp. malaccensis</name>
    <name type="common">Wild banana</name>
    <name type="synonym">Musa malaccensis</name>
    <dbReference type="NCBI Taxonomy" id="214687"/>
    <lineage>
        <taxon>Eukaryota</taxon>
        <taxon>Viridiplantae</taxon>
        <taxon>Streptophyta</taxon>
        <taxon>Embryophyta</taxon>
        <taxon>Tracheophyta</taxon>
        <taxon>Spermatophyta</taxon>
        <taxon>Magnoliopsida</taxon>
        <taxon>Liliopsida</taxon>
        <taxon>Zingiberales</taxon>
        <taxon>Musaceae</taxon>
        <taxon>Musa</taxon>
    </lineage>
</organism>
<dbReference type="InterPro" id="IPR016181">
    <property type="entry name" value="Acyl_CoA_acyltransferase"/>
</dbReference>
<dbReference type="InterPro" id="IPR001965">
    <property type="entry name" value="Znf_PHD"/>
</dbReference>
<evidence type="ECO:0000256" key="6">
    <source>
        <dbReference type="PROSITE-ProRule" id="PRU00146"/>
    </source>
</evidence>
<dbReference type="GO" id="GO:0016747">
    <property type="term" value="F:acyltransferase activity, transferring groups other than amino-acyl groups"/>
    <property type="evidence" value="ECO:0007669"/>
    <property type="project" value="InterPro"/>
</dbReference>
<dbReference type="InterPro" id="IPR013083">
    <property type="entry name" value="Znf_RING/FYVE/PHD"/>
</dbReference>
<keyword evidence="3 6" id="KW-0863">Zinc-finger</keyword>
<reference evidence="10" key="1">
    <citation type="submission" date="2021-03" db="EMBL/GenBank/DDBJ databases">
        <authorList>
            <consortium name="Genoscope - CEA"/>
            <person name="William W."/>
        </authorList>
    </citation>
    <scope>NUCLEOTIDE SEQUENCE</scope>
    <source>
        <strain evidence="10">Doubled-haploid Pahang</strain>
    </source>
</reference>
<dbReference type="Pfam" id="PF16135">
    <property type="entry name" value="TDBD"/>
    <property type="match status" value="1"/>
</dbReference>
<dbReference type="GO" id="GO:0005634">
    <property type="term" value="C:nucleus"/>
    <property type="evidence" value="ECO:0007669"/>
    <property type="project" value="UniProtKB-SubCell"/>
</dbReference>
<dbReference type="InterPro" id="IPR019787">
    <property type="entry name" value="Znf_PHD-finger"/>
</dbReference>
<protein>
    <submittedName>
        <fullName evidence="10">(wild Malaysian banana) hypothetical protein</fullName>
    </submittedName>
</protein>
<dbReference type="Gene3D" id="3.40.630.30">
    <property type="match status" value="1"/>
</dbReference>
<evidence type="ECO:0000256" key="3">
    <source>
        <dbReference type="ARBA" id="ARBA00022771"/>
    </source>
</evidence>
<dbReference type="InterPro" id="IPR000182">
    <property type="entry name" value="GNAT_dom"/>
</dbReference>
<evidence type="ECO:0000256" key="2">
    <source>
        <dbReference type="ARBA" id="ARBA00022723"/>
    </source>
</evidence>
<evidence type="ECO:0000256" key="5">
    <source>
        <dbReference type="ARBA" id="ARBA00023242"/>
    </source>
</evidence>
<dbReference type="PROSITE" id="PS51186">
    <property type="entry name" value="GNAT"/>
    <property type="match status" value="1"/>
</dbReference>
<dbReference type="InterPro" id="IPR011011">
    <property type="entry name" value="Znf_FYVE_PHD"/>
</dbReference>
<evidence type="ECO:0000256" key="7">
    <source>
        <dbReference type="SAM" id="MobiDB-lite"/>
    </source>
</evidence>
<evidence type="ECO:0000259" key="9">
    <source>
        <dbReference type="PROSITE" id="PS51186"/>
    </source>
</evidence>
<dbReference type="InterPro" id="IPR032308">
    <property type="entry name" value="TDBD"/>
</dbReference>
<keyword evidence="4" id="KW-0862">Zinc</keyword>
<feature type="region of interest" description="Disordered" evidence="7">
    <location>
        <begin position="1634"/>
        <end position="1656"/>
    </location>
</feature>
<dbReference type="GO" id="GO:0008270">
    <property type="term" value="F:zinc ion binding"/>
    <property type="evidence" value="ECO:0007669"/>
    <property type="project" value="UniProtKB-KW"/>
</dbReference>
<dbReference type="SMART" id="SM00249">
    <property type="entry name" value="PHD"/>
    <property type="match status" value="2"/>
</dbReference>
<dbReference type="PANTHER" id="PTHR46508:SF2">
    <property type="entry name" value="INCREASED DNA METHYLATION 1"/>
    <property type="match status" value="1"/>
</dbReference>
<dbReference type="InterPro" id="IPR056511">
    <property type="entry name" value="IDM1_C"/>
</dbReference>
<evidence type="ECO:0000256" key="4">
    <source>
        <dbReference type="ARBA" id="ARBA00022833"/>
    </source>
</evidence>
<dbReference type="CDD" id="cd04301">
    <property type="entry name" value="NAT_SF"/>
    <property type="match status" value="1"/>
</dbReference>
<keyword evidence="2" id="KW-0479">Metal-binding</keyword>